<dbReference type="AlphaFoldDB" id="A0A3E3IBM2"/>
<dbReference type="Proteomes" id="UP000260812">
    <property type="component" value="Unassembled WGS sequence"/>
</dbReference>
<feature type="transmembrane region" description="Helical" evidence="1">
    <location>
        <begin position="208"/>
        <end position="230"/>
    </location>
</feature>
<organism evidence="2 3">
    <name type="scientific">Eisenbergiella massiliensis</name>
    <dbReference type="NCBI Taxonomy" id="1720294"/>
    <lineage>
        <taxon>Bacteria</taxon>
        <taxon>Bacillati</taxon>
        <taxon>Bacillota</taxon>
        <taxon>Clostridia</taxon>
        <taxon>Lachnospirales</taxon>
        <taxon>Lachnospiraceae</taxon>
        <taxon>Eisenbergiella</taxon>
    </lineage>
</organism>
<dbReference type="GeneID" id="97986281"/>
<name>A0A3E3IBM2_9FIRM</name>
<evidence type="ECO:0000313" key="2">
    <source>
        <dbReference type="EMBL" id="RGE64433.1"/>
    </source>
</evidence>
<reference evidence="2" key="1">
    <citation type="submission" date="2018-08" db="EMBL/GenBank/DDBJ databases">
        <title>A genome reference for cultivated species of the human gut microbiota.</title>
        <authorList>
            <person name="Zou Y."/>
            <person name="Xue W."/>
            <person name="Luo G."/>
        </authorList>
    </citation>
    <scope>NUCLEOTIDE SEQUENCE [LARGE SCALE GENOMIC DNA]</scope>
    <source>
        <strain evidence="2">TF05-5AC</strain>
    </source>
</reference>
<evidence type="ECO:0000313" key="3">
    <source>
        <dbReference type="Proteomes" id="UP000260812"/>
    </source>
</evidence>
<keyword evidence="1" id="KW-0472">Membrane</keyword>
<comment type="caution">
    <text evidence="2">The sequence shown here is derived from an EMBL/GenBank/DDBJ whole genome shotgun (WGS) entry which is preliminary data.</text>
</comment>
<keyword evidence="1" id="KW-0812">Transmembrane</keyword>
<dbReference type="EMBL" id="QVLV01000002">
    <property type="protein sequence ID" value="RGE64433.1"/>
    <property type="molecule type" value="Genomic_DNA"/>
</dbReference>
<sequence>MNKSEFLNDLKKYLTILEDREQEDILEEYAQHIDMKLSTGLSEEEAIRDFGSVEELAAQILEAYHVKPEYQTVKTEKKLPDMTGVTQEGKRLWGTVSHFFKGAAKAAGDLGRACWKKTKAAALWVVHILGVPFIWLGKRLKGHEKHTKEDFMAEDGRIAVSESGYEKRGPKGVLHSFGSFLGRIFSALWYCFLWCVRWGWNCIMIMTAFFGGLCCMVLLFLFAMLLVWLVQGYPLAGVTLACFGGVLCTGAFTLLCTTFLILKKKKDRMVQEEERLEEVRNA</sequence>
<dbReference type="RefSeq" id="WP_117544000.1">
    <property type="nucleotide sequence ID" value="NZ_JBKUNB010000005.1"/>
</dbReference>
<keyword evidence="3" id="KW-1185">Reference proteome</keyword>
<keyword evidence="1" id="KW-1133">Transmembrane helix</keyword>
<feature type="transmembrane region" description="Helical" evidence="1">
    <location>
        <begin position="236"/>
        <end position="262"/>
    </location>
</feature>
<evidence type="ECO:0000256" key="1">
    <source>
        <dbReference type="SAM" id="Phobius"/>
    </source>
</evidence>
<accession>A0A3E3IBM2</accession>
<proteinExistence type="predicted"/>
<protein>
    <submittedName>
        <fullName evidence="2">DUF1700 domain-containing protein</fullName>
    </submittedName>
</protein>
<gene>
    <name evidence="2" type="ORF">DXC51_05125</name>
</gene>
<dbReference type="Pfam" id="PF22564">
    <property type="entry name" value="HAAS"/>
    <property type="match status" value="1"/>
</dbReference>
<feature type="transmembrane region" description="Helical" evidence="1">
    <location>
        <begin position="173"/>
        <end position="196"/>
    </location>
</feature>
<feature type="transmembrane region" description="Helical" evidence="1">
    <location>
        <begin position="120"/>
        <end position="137"/>
    </location>
</feature>